<dbReference type="PANTHER" id="PTHR33353">
    <property type="entry name" value="PUTATIVE (AFU_ORTHOLOGUE AFUA_1G12560)-RELATED"/>
    <property type="match status" value="1"/>
</dbReference>
<dbReference type="OrthoDB" id="3496539at2759"/>
<dbReference type="Proteomes" id="UP000664132">
    <property type="component" value="Unassembled WGS sequence"/>
</dbReference>
<dbReference type="InterPro" id="IPR005103">
    <property type="entry name" value="AA9_LPMO"/>
</dbReference>
<feature type="signal peptide" evidence="17">
    <location>
        <begin position="1"/>
        <end position="16"/>
    </location>
</feature>
<comment type="cofactor">
    <cofactor evidence="1">
        <name>Cu(2+)</name>
        <dbReference type="ChEBI" id="CHEBI:29036"/>
    </cofactor>
</comment>
<evidence type="ECO:0000256" key="16">
    <source>
        <dbReference type="ARBA" id="ARBA00047174"/>
    </source>
</evidence>
<reference evidence="19" key="1">
    <citation type="submission" date="2021-02" db="EMBL/GenBank/DDBJ databases">
        <title>Genome sequence Cadophora malorum strain M34.</title>
        <authorList>
            <person name="Stefanovic E."/>
            <person name="Vu D."/>
            <person name="Scully C."/>
            <person name="Dijksterhuis J."/>
            <person name="Roader J."/>
            <person name="Houbraken J."/>
        </authorList>
    </citation>
    <scope>NUCLEOTIDE SEQUENCE</scope>
    <source>
        <strain evidence="19">M34</strain>
    </source>
</reference>
<evidence type="ECO:0000256" key="12">
    <source>
        <dbReference type="ARBA" id="ARBA00023277"/>
    </source>
</evidence>
<evidence type="ECO:0000256" key="17">
    <source>
        <dbReference type="SAM" id="SignalP"/>
    </source>
</evidence>
<dbReference type="GO" id="GO:0004497">
    <property type="term" value="F:monooxygenase activity"/>
    <property type="evidence" value="ECO:0007669"/>
    <property type="project" value="UniProtKB-KW"/>
</dbReference>
<keyword evidence="6" id="KW-0136">Cellulose degradation</keyword>
<evidence type="ECO:0000256" key="5">
    <source>
        <dbReference type="ARBA" id="ARBA00022729"/>
    </source>
</evidence>
<gene>
    <name evidence="19" type="ORF">IFR04_011695</name>
</gene>
<evidence type="ECO:0000256" key="10">
    <source>
        <dbReference type="ARBA" id="ARBA00023157"/>
    </source>
</evidence>
<dbReference type="EC" id="1.14.99.56" evidence="16"/>
<keyword evidence="4" id="KW-0479">Metal-binding</keyword>
<dbReference type="GO" id="GO:0046872">
    <property type="term" value="F:metal ion binding"/>
    <property type="evidence" value="ECO:0007669"/>
    <property type="project" value="UniProtKB-KW"/>
</dbReference>
<evidence type="ECO:0000256" key="2">
    <source>
        <dbReference type="ARBA" id="ARBA00004613"/>
    </source>
</evidence>
<comment type="subcellular location">
    <subcellularLocation>
        <location evidence="2">Secreted</location>
    </subcellularLocation>
</comment>
<dbReference type="AlphaFoldDB" id="A0A8H7W4Q3"/>
<dbReference type="EMBL" id="JAFJYH010000233">
    <property type="protein sequence ID" value="KAG4415152.1"/>
    <property type="molecule type" value="Genomic_DNA"/>
</dbReference>
<evidence type="ECO:0000256" key="13">
    <source>
        <dbReference type="ARBA" id="ARBA00023326"/>
    </source>
</evidence>
<keyword evidence="9" id="KW-0503">Monooxygenase</keyword>
<evidence type="ECO:0000256" key="3">
    <source>
        <dbReference type="ARBA" id="ARBA00022525"/>
    </source>
</evidence>
<evidence type="ECO:0000256" key="8">
    <source>
        <dbReference type="ARBA" id="ARBA00023008"/>
    </source>
</evidence>
<keyword evidence="10" id="KW-1015">Disulfide bond</keyword>
<evidence type="ECO:0000256" key="7">
    <source>
        <dbReference type="ARBA" id="ARBA00023002"/>
    </source>
</evidence>
<keyword evidence="5 17" id="KW-0732">Signal</keyword>
<organism evidence="19 20">
    <name type="scientific">Cadophora malorum</name>
    <dbReference type="NCBI Taxonomy" id="108018"/>
    <lineage>
        <taxon>Eukaryota</taxon>
        <taxon>Fungi</taxon>
        <taxon>Dikarya</taxon>
        <taxon>Ascomycota</taxon>
        <taxon>Pezizomycotina</taxon>
        <taxon>Leotiomycetes</taxon>
        <taxon>Helotiales</taxon>
        <taxon>Ploettnerulaceae</taxon>
        <taxon>Cadophora</taxon>
    </lineage>
</organism>
<accession>A0A8H7W4Q3</accession>
<evidence type="ECO:0000256" key="9">
    <source>
        <dbReference type="ARBA" id="ARBA00023033"/>
    </source>
</evidence>
<dbReference type="PANTHER" id="PTHR33353:SF10">
    <property type="entry name" value="ENDO-BETA-1,4-GLUCANASE D"/>
    <property type="match status" value="1"/>
</dbReference>
<evidence type="ECO:0000256" key="15">
    <source>
        <dbReference type="ARBA" id="ARBA00045077"/>
    </source>
</evidence>
<comment type="similarity">
    <text evidence="14">Belongs to the polysaccharide monooxygenase AA9 family.</text>
</comment>
<name>A0A8H7W4Q3_9HELO</name>
<keyword evidence="12" id="KW-0119">Carbohydrate metabolism</keyword>
<protein>
    <recommendedName>
        <fullName evidence="16">lytic cellulose monooxygenase (C4-dehydrogenating)</fullName>
        <ecNumber evidence="16">1.14.99.56</ecNumber>
    </recommendedName>
</protein>
<evidence type="ECO:0000256" key="6">
    <source>
        <dbReference type="ARBA" id="ARBA00023001"/>
    </source>
</evidence>
<keyword evidence="11" id="KW-0325">Glycoprotein</keyword>
<comment type="catalytic activity">
    <reaction evidence="15">
        <text>[(1-&gt;4)-beta-D-glucosyl]n+m + reduced acceptor + O2 = 4-dehydro-beta-D-glucosyl-[(1-&gt;4)-beta-D-glucosyl]n-1 + [(1-&gt;4)-beta-D-glucosyl]m + acceptor + H2O.</text>
        <dbReference type="EC" id="1.14.99.56"/>
    </reaction>
</comment>
<keyword evidence="20" id="KW-1185">Reference proteome</keyword>
<keyword evidence="8" id="KW-0186">Copper</keyword>
<keyword evidence="7" id="KW-0560">Oxidoreductase</keyword>
<evidence type="ECO:0000256" key="11">
    <source>
        <dbReference type="ARBA" id="ARBA00023180"/>
    </source>
</evidence>
<dbReference type="Gene3D" id="2.70.50.70">
    <property type="match status" value="1"/>
</dbReference>
<keyword evidence="13" id="KW-0624">Polysaccharide degradation</keyword>
<dbReference type="GO" id="GO:0005576">
    <property type="term" value="C:extracellular region"/>
    <property type="evidence" value="ECO:0007669"/>
    <property type="project" value="UniProtKB-SubCell"/>
</dbReference>
<dbReference type="CDD" id="cd21175">
    <property type="entry name" value="LPMO_AA9"/>
    <property type="match status" value="1"/>
</dbReference>
<evidence type="ECO:0000259" key="18">
    <source>
        <dbReference type="Pfam" id="PF03443"/>
    </source>
</evidence>
<evidence type="ECO:0000256" key="4">
    <source>
        <dbReference type="ARBA" id="ARBA00022723"/>
    </source>
</evidence>
<dbReference type="GO" id="GO:0030245">
    <property type="term" value="P:cellulose catabolic process"/>
    <property type="evidence" value="ECO:0007669"/>
    <property type="project" value="UniProtKB-KW"/>
</dbReference>
<sequence length="230" mass="23915">MKVLTSFLALAAVAQAHYDFPALISGSTKTPAWQYVRQWSGSHTYSPVVDVTSKDIRCNVKGDSIFAPGTLSVTAGSTVGFTSDPPIYHPGPLQAYMAKVPAGSTAATWDGSGSVWFKIFAQGPKLGGQALSWPSDSAATVTWKIPASTPSGEYLLRVEHIGLHSASAAGGAQFYISCGQINVTGGGSGTPGPLVSFPGAYKATDPGLMLNIYYPVPTSYTLPGPPVWTG</sequence>
<feature type="domain" description="Auxiliary Activity family 9 catalytic" evidence="18">
    <location>
        <begin position="17"/>
        <end position="220"/>
    </location>
</feature>
<evidence type="ECO:0000256" key="1">
    <source>
        <dbReference type="ARBA" id="ARBA00001973"/>
    </source>
</evidence>
<proteinExistence type="inferred from homology"/>
<dbReference type="InterPro" id="IPR049892">
    <property type="entry name" value="AA9"/>
</dbReference>
<dbReference type="Pfam" id="PF03443">
    <property type="entry name" value="AA9"/>
    <property type="match status" value="1"/>
</dbReference>
<feature type="chain" id="PRO_5034760290" description="lytic cellulose monooxygenase (C4-dehydrogenating)" evidence="17">
    <location>
        <begin position="17"/>
        <end position="230"/>
    </location>
</feature>
<evidence type="ECO:0000313" key="20">
    <source>
        <dbReference type="Proteomes" id="UP000664132"/>
    </source>
</evidence>
<comment type="caution">
    <text evidence="19">The sequence shown here is derived from an EMBL/GenBank/DDBJ whole genome shotgun (WGS) entry which is preliminary data.</text>
</comment>
<keyword evidence="3" id="KW-0964">Secreted</keyword>
<evidence type="ECO:0000256" key="14">
    <source>
        <dbReference type="ARBA" id="ARBA00044502"/>
    </source>
</evidence>
<evidence type="ECO:0000313" key="19">
    <source>
        <dbReference type="EMBL" id="KAG4415152.1"/>
    </source>
</evidence>